<dbReference type="KEGG" id="otd:J1M35_15950"/>
<feature type="region of interest" description="Disordered" evidence="1">
    <location>
        <begin position="1"/>
        <end position="52"/>
    </location>
</feature>
<dbReference type="Gene3D" id="1.10.238.160">
    <property type="match status" value="1"/>
</dbReference>
<sequence>MPRLPVSRPACPQTGNDGVGLGKHHASSSFRRHPVHAATHQTQRGRGPSQTVDSLKIPEALLKISTVIAVTGLSESSIRRKMAAGDFPLPVRDGLRCTRWIAAEVQAWLRARQAQRDAA</sequence>
<dbReference type="EMBL" id="CP071796">
    <property type="protein sequence ID" value="QTD44572.1"/>
    <property type="molecule type" value="Genomic_DNA"/>
</dbReference>
<dbReference type="Proteomes" id="UP000663903">
    <property type="component" value="Chromosome"/>
</dbReference>
<dbReference type="InterPro" id="IPR010260">
    <property type="entry name" value="AlpA"/>
</dbReference>
<feature type="compositionally biased region" description="Polar residues" evidence="1">
    <location>
        <begin position="39"/>
        <end position="52"/>
    </location>
</feature>
<feature type="compositionally biased region" description="Basic residues" evidence="1">
    <location>
        <begin position="22"/>
        <end position="35"/>
    </location>
</feature>
<evidence type="ECO:0000313" key="2">
    <source>
        <dbReference type="EMBL" id="QTD44572.1"/>
    </source>
</evidence>
<organism evidence="2 3">
    <name type="scientific">Ottowia testudinis</name>
    <dbReference type="NCBI Taxonomy" id="2816950"/>
    <lineage>
        <taxon>Bacteria</taxon>
        <taxon>Pseudomonadati</taxon>
        <taxon>Pseudomonadota</taxon>
        <taxon>Betaproteobacteria</taxon>
        <taxon>Burkholderiales</taxon>
        <taxon>Comamonadaceae</taxon>
        <taxon>Ottowia</taxon>
    </lineage>
</organism>
<dbReference type="AlphaFoldDB" id="A0A975CGP6"/>
<gene>
    <name evidence="2" type="ORF">J1M35_15950</name>
</gene>
<evidence type="ECO:0000313" key="3">
    <source>
        <dbReference type="Proteomes" id="UP000663903"/>
    </source>
</evidence>
<name>A0A975CGP6_9BURK</name>
<reference evidence="2" key="1">
    <citation type="submission" date="2021-03" db="EMBL/GenBank/DDBJ databases">
        <title>Ottowia sp. 27C isolated from the cloaca of a Giant Asian pond turtle (Heosemys grandis).</title>
        <authorList>
            <person name="Spergser J."/>
            <person name="Busse H.-J."/>
        </authorList>
    </citation>
    <scope>NUCLEOTIDE SEQUENCE</scope>
    <source>
        <strain evidence="2">27C</strain>
    </source>
</reference>
<accession>A0A975CGP6</accession>
<dbReference type="Pfam" id="PF05930">
    <property type="entry name" value="Phage_AlpA"/>
    <property type="match status" value="1"/>
</dbReference>
<protein>
    <submittedName>
        <fullName evidence="2">AlpA family phage regulatory protein</fullName>
    </submittedName>
</protein>
<evidence type="ECO:0000256" key="1">
    <source>
        <dbReference type="SAM" id="MobiDB-lite"/>
    </source>
</evidence>
<keyword evidence="3" id="KW-1185">Reference proteome</keyword>
<proteinExistence type="predicted"/>